<evidence type="ECO:0000256" key="2">
    <source>
        <dbReference type="ARBA" id="ARBA00007613"/>
    </source>
</evidence>
<keyword evidence="4" id="KW-1134">Transmembrane beta strand</keyword>
<name>A0A369WPP3_9GAMM</name>
<keyword evidence="6" id="KW-0472">Membrane</keyword>
<dbReference type="GO" id="GO:0015288">
    <property type="term" value="F:porin activity"/>
    <property type="evidence" value="ECO:0007669"/>
    <property type="project" value="TreeGrafter"/>
</dbReference>
<gene>
    <name evidence="8" type="ORF">DV711_08050</name>
</gene>
<evidence type="ECO:0000256" key="6">
    <source>
        <dbReference type="ARBA" id="ARBA00023136"/>
    </source>
</evidence>
<keyword evidence="9" id="KW-1185">Reference proteome</keyword>
<dbReference type="InterPro" id="IPR003423">
    <property type="entry name" value="OMP_efflux"/>
</dbReference>
<evidence type="ECO:0000313" key="8">
    <source>
        <dbReference type="EMBL" id="RDE22536.1"/>
    </source>
</evidence>
<dbReference type="Pfam" id="PF02321">
    <property type="entry name" value="OEP"/>
    <property type="match status" value="2"/>
</dbReference>
<keyword evidence="3" id="KW-0813">Transport</keyword>
<evidence type="ECO:0000256" key="3">
    <source>
        <dbReference type="ARBA" id="ARBA00022448"/>
    </source>
</evidence>
<keyword evidence="7" id="KW-0998">Cell outer membrane</keyword>
<protein>
    <submittedName>
        <fullName evidence="8">Transporter</fullName>
    </submittedName>
</protein>
<dbReference type="SUPFAM" id="SSF56954">
    <property type="entry name" value="Outer membrane efflux proteins (OEP)"/>
    <property type="match status" value="1"/>
</dbReference>
<dbReference type="InterPro" id="IPR051906">
    <property type="entry name" value="TolC-like"/>
</dbReference>
<dbReference type="PANTHER" id="PTHR30026">
    <property type="entry name" value="OUTER MEMBRANE PROTEIN TOLC"/>
    <property type="match status" value="1"/>
</dbReference>
<dbReference type="InterPro" id="IPR010130">
    <property type="entry name" value="T1SS_OMP_TolC"/>
</dbReference>
<comment type="subcellular location">
    <subcellularLocation>
        <location evidence="1">Cell outer membrane</location>
    </subcellularLocation>
</comment>
<evidence type="ECO:0000256" key="1">
    <source>
        <dbReference type="ARBA" id="ARBA00004442"/>
    </source>
</evidence>
<organism evidence="8 9">
    <name type="scientific">Motiliproteus coralliicola</name>
    <dbReference type="NCBI Taxonomy" id="2283196"/>
    <lineage>
        <taxon>Bacteria</taxon>
        <taxon>Pseudomonadati</taxon>
        <taxon>Pseudomonadota</taxon>
        <taxon>Gammaproteobacteria</taxon>
        <taxon>Oceanospirillales</taxon>
        <taxon>Oceanospirillaceae</taxon>
        <taxon>Motiliproteus</taxon>
    </lineage>
</organism>
<evidence type="ECO:0000256" key="7">
    <source>
        <dbReference type="ARBA" id="ARBA00023237"/>
    </source>
</evidence>
<evidence type="ECO:0000256" key="4">
    <source>
        <dbReference type="ARBA" id="ARBA00022452"/>
    </source>
</evidence>
<comment type="caution">
    <text evidence="8">The sequence shown here is derived from an EMBL/GenBank/DDBJ whole genome shotgun (WGS) entry which is preliminary data.</text>
</comment>
<dbReference type="OrthoDB" id="9813458at2"/>
<sequence>MQGSVLSILCCVALSVQGPICPVCVGSRAAGFEGFSRIGGLKGGSIAEPRSDYRRITIEDTIWPSQQGPRWGRRWPCAGSNRQQKECRLKTPIRFGIAAFTLALSQPLWAGSLQQIYQQALDSDPQLKAARAVFNAEREAEVQSRSSLLPSLSLSADVTYTDVSPSNIDQGNNHGYDLNLSQPLFRAEEWFNFQAGKVLTEKAGVTFSQSQQALIRRTVEAYLDVLAAQTDQATALAVEAAVKRRLDQVQAQFDVGLIAITDVEEARASYDSARVSRILADGQLDKSFEAIDRLTGQNWRQVDELSNNYPVQSMTPVAFQPWVDKALSGNLALQSAKLDVQSAEQSRRSTRSRHLPTVDLVAGYGTDRGARSLHPTNGTQESASIGIQFNLPLYLGGRTSSQVREASARWDAAIQTREDTQRSVVQNTRSLLRDLLTDVESVAARKQSIVSSETALEATSAGYSVGTRNIVDVLQAERTLYTAIRDYQGARYNYVRNLLRFKESLGTLSPEDLAELDRWMVTPGSEVPLYQKKADPDQG</sequence>
<comment type="similarity">
    <text evidence="2">Belongs to the outer membrane factor (OMF) (TC 1.B.17) family.</text>
</comment>
<reference evidence="8 9" key="1">
    <citation type="submission" date="2018-07" db="EMBL/GenBank/DDBJ databases">
        <title>Motiliproteus coralliicola sp. nov., a bacterium isolated from Coral.</title>
        <authorList>
            <person name="Wang G."/>
        </authorList>
    </citation>
    <scope>NUCLEOTIDE SEQUENCE [LARGE SCALE GENOMIC DNA]</scope>
    <source>
        <strain evidence="8 9">C34</strain>
    </source>
</reference>
<dbReference type="Proteomes" id="UP000253769">
    <property type="component" value="Unassembled WGS sequence"/>
</dbReference>
<dbReference type="GO" id="GO:0009279">
    <property type="term" value="C:cell outer membrane"/>
    <property type="evidence" value="ECO:0007669"/>
    <property type="project" value="UniProtKB-SubCell"/>
</dbReference>
<dbReference type="EMBL" id="QQOH01000002">
    <property type="protein sequence ID" value="RDE22536.1"/>
    <property type="molecule type" value="Genomic_DNA"/>
</dbReference>
<evidence type="ECO:0000313" key="9">
    <source>
        <dbReference type="Proteomes" id="UP000253769"/>
    </source>
</evidence>
<dbReference type="GO" id="GO:0015562">
    <property type="term" value="F:efflux transmembrane transporter activity"/>
    <property type="evidence" value="ECO:0007669"/>
    <property type="project" value="InterPro"/>
</dbReference>
<dbReference type="Gene3D" id="1.20.1600.10">
    <property type="entry name" value="Outer membrane efflux proteins (OEP)"/>
    <property type="match status" value="1"/>
</dbReference>
<dbReference type="NCBIfam" id="TIGR01844">
    <property type="entry name" value="type_I_sec_TolC"/>
    <property type="match status" value="1"/>
</dbReference>
<keyword evidence="5" id="KW-0812">Transmembrane</keyword>
<evidence type="ECO:0000256" key="5">
    <source>
        <dbReference type="ARBA" id="ARBA00022692"/>
    </source>
</evidence>
<dbReference type="PANTHER" id="PTHR30026:SF20">
    <property type="entry name" value="OUTER MEMBRANE PROTEIN TOLC"/>
    <property type="match status" value="1"/>
</dbReference>
<dbReference type="GO" id="GO:1990281">
    <property type="term" value="C:efflux pump complex"/>
    <property type="evidence" value="ECO:0007669"/>
    <property type="project" value="TreeGrafter"/>
</dbReference>
<dbReference type="AlphaFoldDB" id="A0A369WPP3"/>
<accession>A0A369WPP3</accession>
<proteinExistence type="inferred from homology"/>